<dbReference type="Gene3D" id="3.40.50.620">
    <property type="entry name" value="HUPs"/>
    <property type="match status" value="1"/>
</dbReference>
<keyword evidence="3" id="KW-0547">Nucleotide-binding</keyword>
<name>A0A3A9K7B9_9BACI</name>
<dbReference type="HAMAP" id="MF_01539">
    <property type="entry name" value="TmcAL"/>
    <property type="match status" value="1"/>
</dbReference>
<dbReference type="Proteomes" id="UP000281498">
    <property type="component" value="Unassembled WGS sequence"/>
</dbReference>
<dbReference type="EC" id="6.3.4.-" evidence="3"/>
<feature type="binding site" evidence="3">
    <location>
        <position position="101"/>
    </location>
    <ligand>
        <name>ATP</name>
        <dbReference type="ChEBI" id="CHEBI:30616"/>
    </ligand>
</feature>
<protein>
    <recommendedName>
        <fullName evidence="3">tRNA(Met) cytidine acetate ligase</fullName>
        <ecNumber evidence="3">6.3.4.-</ecNumber>
    </recommendedName>
</protein>
<comment type="function">
    <text evidence="3">Catalyzes the formation of N(4)-acetylcytidine (ac(4)C) at the wobble position of elongator tRNA(Met), using acetate and ATP as substrates. First activates an acetate ion to form acetyladenylate (Ac-AMP) and then transfers the acetyl group to tRNA to form ac(4)C34.</text>
</comment>
<dbReference type="SUPFAM" id="SSF52374">
    <property type="entry name" value="Nucleotidylyl transferase"/>
    <property type="match status" value="1"/>
</dbReference>
<dbReference type="InterPro" id="IPR014729">
    <property type="entry name" value="Rossmann-like_a/b/a_fold"/>
</dbReference>
<keyword evidence="3" id="KW-0694">RNA-binding</keyword>
<accession>A0A3A9K7B9</accession>
<evidence type="ECO:0000256" key="1">
    <source>
        <dbReference type="ARBA" id="ARBA00022598"/>
    </source>
</evidence>
<keyword evidence="3" id="KW-0963">Cytoplasm</keyword>
<dbReference type="OrthoDB" id="9769796at2"/>
<keyword evidence="3" id="KW-0067">ATP-binding</keyword>
<dbReference type="GO" id="GO:0000049">
    <property type="term" value="F:tRNA binding"/>
    <property type="evidence" value="ECO:0007669"/>
    <property type="project" value="UniProtKB-KW"/>
</dbReference>
<dbReference type="PANTHER" id="PTHR37825">
    <property type="entry name" value="TRNA(MET) CYTIDINE ACETATE LIGASE"/>
    <property type="match status" value="1"/>
</dbReference>
<comment type="subcellular location">
    <subcellularLocation>
        <location evidence="3">Cytoplasm</location>
    </subcellularLocation>
</comment>
<feature type="binding site" evidence="3">
    <location>
        <begin position="187"/>
        <end position="188"/>
    </location>
    <ligand>
        <name>ATP</name>
        <dbReference type="ChEBI" id="CHEBI:30616"/>
    </ligand>
</feature>
<evidence type="ECO:0000256" key="3">
    <source>
        <dbReference type="HAMAP-Rule" id="MF_01539"/>
    </source>
</evidence>
<feature type="binding site" evidence="3">
    <location>
        <position position="162"/>
    </location>
    <ligand>
        <name>ATP</name>
        <dbReference type="ChEBI" id="CHEBI:30616"/>
    </ligand>
</feature>
<dbReference type="EMBL" id="PDOE01000001">
    <property type="protein sequence ID" value="RKL68894.1"/>
    <property type="molecule type" value="Genomic_DNA"/>
</dbReference>
<dbReference type="GO" id="GO:0016879">
    <property type="term" value="F:ligase activity, forming carbon-nitrogen bonds"/>
    <property type="evidence" value="ECO:0007669"/>
    <property type="project" value="UniProtKB-UniRule"/>
</dbReference>
<organism evidence="4 5">
    <name type="scientific">Salipaludibacillus neizhouensis</name>
    <dbReference type="NCBI Taxonomy" id="885475"/>
    <lineage>
        <taxon>Bacteria</taxon>
        <taxon>Bacillati</taxon>
        <taxon>Bacillota</taxon>
        <taxon>Bacilli</taxon>
        <taxon>Bacillales</taxon>
        <taxon>Bacillaceae</taxon>
    </lineage>
</organism>
<dbReference type="GO" id="GO:0006400">
    <property type="term" value="P:tRNA modification"/>
    <property type="evidence" value="ECO:0007669"/>
    <property type="project" value="UniProtKB-UniRule"/>
</dbReference>
<gene>
    <name evidence="3" type="primary">tmcAL</name>
    <name evidence="4" type="ORF">CR203_02310</name>
</gene>
<dbReference type="GO" id="GO:0005737">
    <property type="term" value="C:cytoplasm"/>
    <property type="evidence" value="ECO:0007669"/>
    <property type="project" value="UniProtKB-SubCell"/>
</dbReference>
<reference evidence="4 5" key="1">
    <citation type="submission" date="2017-10" db="EMBL/GenBank/DDBJ databases">
        <title>Bacillus sp. nov., a halophilic bacterium isolated from a Keqin Lake.</title>
        <authorList>
            <person name="Wang H."/>
        </authorList>
    </citation>
    <scope>NUCLEOTIDE SEQUENCE [LARGE SCALE GENOMIC DNA]</scope>
    <source>
        <strain evidence="4 5">KCTC 13187</strain>
    </source>
</reference>
<keyword evidence="5" id="KW-1185">Reference proteome</keyword>
<dbReference type="GO" id="GO:0005524">
    <property type="term" value="F:ATP binding"/>
    <property type="evidence" value="ECO:0007669"/>
    <property type="project" value="UniProtKB-KW"/>
</dbReference>
<evidence type="ECO:0000256" key="2">
    <source>
        <dbReference type="ARBA" id="ARBA00022694"/>
    </source>
</evidence>
<dbReference type="NCBIfam" id="NF010191">
    <property type="entry name" value="PRK13670.1"/>
    <property type="match status" value="1"/>
</dbReference>
<dbReference type="AlphaFoldDB" id="A0A3A9K7B9"/>
<evidence type="ECO:0000313" key="4">
    <source>
        <dbReference type="EMBL" id="RKL68894.1"/>
    </source>
</evidence>
<comment type="caution">
    <text evidence="4">The sequence shown here is derived from an EMBL/GenBank/DDBJ whole genome shotgun (WGS) entry which is preliminary data.</text>
</comment>
<proteinExistence type="inferred from homology"/>
<evidence type="ECO:0000313" key="5">
    <source>
        <dbReference type="Proteomes" id="UP000281498"/>
    </source>
</evidence>
<keyword evidence="1 3" id="KW-0436">Ligase</keyword>
<sequence length="410" mass="47112">MNVLGLIVEYNPFHNGHLYHLQTSIKKTNADLVIAVMSGPFLQRGEPALVSKWARTTMALKAGIDLVVELPHVYATQKAEIFADGAVRTLDSLGVTHICFGSENGDITPFIEANTWLINNETEVNIRIKEELKLGKSYPRSFSEVYTSLTQNKDMLDLSKPNNILGFHYTQSTSRLASSIKMDTIQRISANYHDIFIKDKKIASATAIRHKLLIEKASFESISNYLPDYSLEELRLHEEVNGKFHSWDDYYPYLKYKIITEDSLSLKDIFECEEGLEHRIKKCMINNDSFQGFLDALKTKRYTRTRLQRLLTHILLNTSKEFMRESLANKDLPYLRILGMSPAGQQYLAQIKKKLDIPIITNARQSKNEVFLHDVLASRVHEMVLHPQGKTFRDEFTATPIQYNPYPDNY</sequence>
<dbReference type="Pfam" id="PF05636">
    <property type="entry name" value="HIGH_NTase1"/>
    <property type="match status" value="1"/>
</dbReference>
<dbReference type="InterPro" id="IPR008513">
    <property type="entry name" value="tRNA(Met)_cyd_acetate_ligase"/>
</dbReference>
<dbReference type="RefSeq" id="WP_110936467.1">
    <property type="nucleotide sequence ID" value="NZ_KZ614146.1"/>
</dbReference>
<keyword evidence="2 3" id="KW-0819">tRNA processing</keyword>
<comment type="similarity">
    <text evidence="3">Belongs to the TmcAL family.</text>
</comment>
<keyword evidence="3" id="KW-0820">tRNA-binding</keyword>
<feature type="binding site" evidence="3">
    <location>
        <begin position="7"/>
        <end position="20"/>
    </location>
    <ligand>
        <name>ATP</name>
        <dbReference type="ChEBI" id="CHEBI:30616"/>
    </ligand>
</feature>
<comment type="catalytic activity">
    <reaction evidence="3">
        <text>cytidine(34) in elongator tRNA(Met) + acetate + ATP = N(4)-acetylcytidine(34) in elongator tRNA(Met) + AMP + diphosphate</text>
        <dbReference type="Rhea" id="RHEA:58144"/>
        <dbReference type="Rhea" id="RHEA-COMP:10693"/>
        <dbReference type="Rhea" id="RHEA-COMP:10694"/>
        <dbReference type="ChEBI" id="CHEBI:30089"/>
        <dbReference type="ChEBI" id="CHEBI:30616"/>
        <dbReference type="ChEBI" id="CHEBI:33019"/>
        <dbReference type="ChEBI" id="CHEBI:74900"/>
        <dbReference type="ChEBI" id="CHEBI:82748"/>
        <dbReference type="ChEBI" id="CHEBI:456215"/>
    </reaction>
</comment>
<dbReference type="PANTHER" id="PTHR37825:SF1">
    <property type="entry name" value="TRNA(MET) CYTIDINE ACETATE LIGASE"/>
    <property type="match status" value="1"/>
</dbReference>